<dbReference type="GO" id="GO:0046872">
    <property type="term" value="F:metal ion binding"/>
    <property type="evidence" value="ECO:0007669"/>
    <property type="project" value="UniProtKB-KW"/>
</dbReference>
<feature type="domain" description="Radical SAM core" evidence="6">
    <location>
        <begin position="159"/>
        <end position="392"/>
    </location>
</feature>
<organism evidence="7 8">
    <name type="scientific">Rubellicoccus peritrichatus</name>
    <dbReference type="NCBI Taxonomy" id="3080537"/>
    <lineage>
        <taxon>Bacteria</taxon>
        <taxon>Pseudomonadati</taxon>
        <taxon>Verrucomicrobiota</taxon>
        <taxon>Opitutia</taxon>
        <taxon>Puniceicoccales</taxon>
        <taxon>Cerasicoccaceae</taxon>
        <taxon>Rubellicoccus</taxon>
    </lineage>
</organism>
<keyword evidence="5" id="KW-0411">Iron-sulfur</keyword>
<dbReference type="PROSITE" id="PS51918">
    <property type="entry name" value="RADICAL_SAM"/>
    <property type="match status" value="1"/>
</dbReference>
<protein>
    <submittedName>
        <fullName evidence="7">B12-binding domain-containing radical SAM protein</fullName>
    </submittedName>
</protein>
<dbReference type="GO" id="GO:0003824">
    <property type="term" value="F:catalytic activity"/>
    <property type="evidence" value="ECO:0007669"/>
    <property type="project" value="InterPro"/>
</dbReference>
<dbReference type="GO" id="GO:0031419">
    <property type="term" value="F:cobalamin binding"/>
    <property type="evidence" value="ECO:0007669"/>
    <property type="project" value="InterPro"/>
</dbReference>
<dbReference type="SFLD" id="SFLDG01123">
    <property type="entry name" value="methyltransferase_(Class_B)"/>
    <property type="match status" value="1"/>
</dbReference>
<dbReference type="InterPro" id="IPR023404">
    <property type="entry name" value="rSAM_horseshoe"/>
</dbReference>
<dbReference type="InterPro" id="IPR025274">
    <property type="entry name" value="DUF4070"/>
</dbReference>
<evidence type="ECO:0000313" key="7">
    <source>
        <dbReference type="EMBL" id="WOO39296.1"/>
    </source>
</evidence>
<dbReference type="GO" id="GO:0005829">
    <property type="term" value="C:cytosol"/>
    <property type="evidence" value="ECO:0007669"/>
    <property type="project" value="TreeGrafter"/>
</dbReference>
<dbReference type="InterPro" id="IPR006638">
    <property type="entry name" value="Elp3/MiaA/NifB-like_rSAM"/>
</dbReference>
<name>A0AAQ3L5D9_9BACT</name>
<dbReference type="AlphaFoldDB" id="A0AAQ3L5D9"/>
<keyword evidence="4" id="KW-0408">Iron</keyword>
<comment type="cofactor">
    <cofactor evidence="1">
        <name>[4Fe-4S] cluster</name>
        <dbReference type="ChEBI" id="CHEBI:49883"/>
    </cofactor>
</comment>
<evidence type="ECO:0000259" key="6">
    <source>
        <dbReference type="PROSITE" id="PS51918"/>
    </source>
</evidence>
<dbReference type="Gene3D" id="3.80.30.20">
    <property type="entry name" value="tm_1862 like domain"/>
    <property type="match status" value="1"/>
</dbReference>
<dbReference type="InterPro" id="IPR034530">
    <property type="entry name" value="HpnP-like"/>
</dbReference>
<dbReference type="Proteomes" id="UP001304300">
    <property type="component" value="Chromosome"/>
</dbReference>
<dbReference type="InterPro" id="IPR034466">
    <property type="entry name" value="Methyltransferase_Class_B"/>
</dbReference>
<dbReference type="CDD" id="cd01335">
    <property type="entry name" value="Radical_SAM"/>
    <property type="match status" value="1"/>
</dbReference>
<dbReference type="Pfam" id="PF02310">
    <property type="entry name" value="B12-binding"/>
    <property type="match status" value="1"/>
</dbReference>
<proteinExistence type="predicted"/>
<evidence type="ECO:0000256" key="3">
    <source>
        <dbReference type="ARBA" id="ARBA00022723"/>
    </source>
</evidence>
<keyword evidence="8" id="KW-1185">Reference proteome</keyword>
<evidence type="ECO:0000256" key="4">
    <source>
        <dbReference type="ARBA" id="ARBA00023004"/>
    </source>
</evidence>
<evidence type="ECO:0000256" key="2">
    <source>
        <dbReference type="ARBA" id="ARBA00022691"/>
    </source>
</evidence>
<accession>A0AAQ3L5D9</accession>
<dbReference type="Pfam" id="PF04055">
    <property type="entry name" value="Radical_SAM"/>
    <property type="match status" value="1"/>
</dbReference>
<dbReference type="GO" id="GO:0051536">
    <property type="term" value="F:iron-sulfur cluster binding"/>
    <property type="evidence" value="ECO:0007669"/>
    <property type="project" value="UniProtKB-KW"/>
</dbReference>
<evidence type="ECO:0000313" key="8">
    <source>
        <dbReference type="Proteomes" id="UP001304300"/>
    </source>
</evidence>
<sequence length="494" mass="55617">MNVLLVYPKFPTTYWSFQYALKFLGKKAALPPLGLITVAAILPKEWTLKLVDMNVSRLRKSDLAWADAVMISAMVVQQDSVRDVILRANALGKTVIAGGPAFTCEPDEYPGVDHLILGEAERSLAPFLEDFVRGKAKPRYEAESFPQMCDVPNPRWDLLNIRKYASMSIQFSRGCPFNCDFCNVTALFGHRPRIKTTKQILKELDSIWALGWRSSVFFVDDNFIGNKRFLKRDLLPALVAWQKSHKTGLPFYTEASINMADDPELMEMMSAAGFDTVFIGLETPSEAALTDCNKKQNRGRDLVNDIKKIQRAGMQVQGGFIVGFDSDTHSIFQRQIDFIQKSGVVTAMVGILQAPVGTALHERMSREGRLVGESSGNNTSVSTNIIPKMNLDTLVDGYQSLIKNLYSPSTYYARVKIFLNEFNGPMIRGKVDRHRLRAFLTSIVRLGILGRERFEYWKLLSWVAVRKTHLLPTAISLAIIGFHFRKVSEQICAD</sequence>
<dbReference type="EMBL" id="CP136920">
    <property type="protein sequence ID" value="WOO39296.1"/>
    <property type="molecule type" value="Genomic_DNA"/>
</dbReference>
<dbReference type="SFLD" id="SFLDS00029">
    <property type="entry name" value="Radical_SAM"/>
    <property type="match status" value="1"/>
</dbReference>
<gene>
    <name evidence="7" type="ORF">RZN69_11790</name>
</gene>
<dbReference type="Pfam" id="PF13282">
    <property type="entry name" value="DUF4070"/>
    <property type="match status" value="1"/>
</dbReference>
<keyword evidence="2" id="KW-0949">S-adenosyl-L-methionine</keyword>
<dbReference type="SFLD" id="SFLDG01082">
    <property type="entry name" value="B12-binding_domain_containing"/>
    <property type="match status" value="1"/>
</dbReference>
<dbReference type="InterPro" id="IPR058240">
    <property type="entry name" value="rSAM_sf"/>
</dbReference>
<dbReference type="KEGG" id="puo:RZN69_11790"/>
<dbReference type="RefSeq" id="WP_317831136.1">
    <property type="nucleotide sequence ID" value="NZ_CP136920.1"/>
</dbReference>
<dbReference type="SFLD" id="SFLDF00303">
    <property type="entry name" value="hopanoid_C2-methyltransferase"/>
    <property type="match status" value="1"/>
</dbReference>
<dbReference type="InterPro" id="IPR006158">
    <property type="entry name" value="Cobalamin-bd"/>
</dbReference>
<dbReference type="PANTHER" id="PTHR43409:SF3">
    <property type="entry name" value="HYPOTHETICAL METHYLTRANSFERASE"/>
    <property type="match status" value="1"/>
</dbReference>
<evidence type="ECO:0000256" key="1">
    <source>
        <dbReference type="ARBA" id="ARBA00001966"/>
    </source>
</evidence>
<dbReference type="Gene3D" id="3.40.50.280">
    <property type="entry name" value="Cobalamin-binding domain"/>
    <property type="match status" value="1"/>
</dbReference>
<dbReference type="SUPFAM" id="SSF102114">
    <property type="entry name" value="Radical SAM enzymes"/>
    <property type="match status" value="1"/>
</dbReference>
<dbReference type="SMART" id="SM00729">
    <property type="entry name" value="Elp3"/>
    <property type="match status" value="1"/>
</dbReference>
<reference evidence="7 8" key="1">
    <citation type="submission" date="2023-10" db="EMBL/GenBank/DDBJ databases">
        <title>Rubellicoccus peritrichatus gen. nov., sp. nov., isolated from an algae of coral reef tank.</title>
        <authorList>
            <person name="Luo J."/>
        </authorList>
    </citation>
    <scope>NUCLEOTIDE SEQUENCE [LARGE SCALE GENOMIC DNA]</scope>
    <source>
        <strain evidence="7 8">CR14</strain>
    </source>
</reference>
<evidence type="ECO:0000256" key="5">
    <source>
        <dbReference type="ARBA" id="ARBA00023014"/>
    </source>
</evidence>
<keyword evidence="3" id="KW-0479">Metal-binding</keyword>
<dbReference type="PANTHER" id="PTHR43409">
    <property type="entry name" value="ANAEROBIC MAGNESIUM-PROTOPORPHYRIN IX MONOMETHYL ESTER CYCLASE-RELATED"/>
    <property type="match status" value="1"/>
</dbReference>
<dbReference type="InterPro" id="IPR007197">
    <property type="entry name" value="rSAM"/>
</dbReference>
<dbReference type="InterPro" id="IPR051198">
    <property type="entry name" value="BchE-like"/>
</dbReference>